<dbReference type="EMBL" id="CM056785">
    <property type="protein sequence ID" value="KAJ8727809.1"/>
    <property type="molecule type" value="Genomic_DNA"/>
</dbReference>
<evidence type="ECO:0000313" key="2">
    <source>
        <dbReference type="Proteomes" id="UP001231649"/>
    </source>
</evidence>
<organism evidence="1 2">
    <name type="scientific">Mythimna loreyi</name>
    <dbReference type="NCBI Taxonomy" id="667449"/>
    <lineage>
        <taxon>Eukaryota</taxon>
        <taxon>Metazoa</taxon>
        <taxon>Ecdysozoa</taxon>
        <taxon>Arthropoda</taxon>
        <taxon>Hexapoda</taxon>
        <taxon>Insecta</taxon>
        <taxon>Pterygota</taxon>
        <taxon>Neoptera</taxon>
        <taxon>Endopterygota</taxon>
        <taxon>Lepidoptera</taxon>
        <taxon>Glossata</taxon>
        <taxon>Ditrysia</taxon>
        <taxon>Noctuoidea</taxon>
        <taxon>Noctuidae</taxon>
        <taxon>Noctuinae</taxon>
        <taxon>Hadenini</taxon>
        <taxon>Mythimna</taxon>
    </lineage>
</organism>
<evidence type="ECO:0000313" key="1">
    <source>
        <dbReference type="EMBL" id="KAJ8727809.1"/>
    </source>
</evidence>
<comment type="caution">
    <text evidence="1">The sequence shown here is derived from an EMBL/GenBank/DDBJ whole genome shotgun (WGS) entry which is preliminary data.</text>
</comment>
<keyword evidence="2" id="KW-1185">Reference proteome</keyword>
<sequence length="211" mass="24341">MVITSGVLAKKDELLDSMYGLRGGNKMAICVATPSGWRSCDGVLYRRDWLVARARCLATAPLANLTMQQLAVGGSCERVANGTWDIISTREVFHVEMHPWFDLALAFTVRPYSYLDSHANATEIRLKLKPHGVYKWMKGFFDIAALFRNHTHYAERVYRNQITRRYPLWCFCVTMLLPSVLYMLFFIYVTLYTGNRVPDKKKQYSKKVTHV</sequence>
<protein>
    <submittedName>
        <fullName evidence="1">Uncharacterized protein</fullName>
    </submittedName>
</protein>
<accession>A0ACC2QWY6</accession>
<gene>
    <name evidence="1" type="ORF">PYW08_016194</name>
</gene>
<proteinExistence type="predicted"/>
<name>A0ACC2QWY6_9NEOP</name>
<reference evidence="1" key="1">
    <citation type="submission" date="2023-03" db="EMBL/GenBank/DDBJ databases">
        <title>Chromosome-level genomes of two armyworms, Mythimna separata and Mythimna loreyi, provide insights into the biosynthesis and reception of sex pheromones.</title>
        <authorList>
            <person name="Zhao H."/>
        </authorList>
    </citation>
    <scope>NUCLEOTIDE SEQUENCE</scope>
    <source>
        <strain evidence="1">BeijingLab</strain>
    </source>
</reference>
<dbReference type="Proteomes" id="UP001231649">
    <property type="component" value="Chromosome 9"/>
</dbReference>